<dbReference type="InterPro" id="IPR036388">
    <property type="entry name" value="WH-like_DNA-bd_sf"/>
</dbReference>
<dbReference type="PANTHER" id="PTHR44688">
    <property type="entry name" value="DNA-BINDING TRANSCRIPTIONAL ACTIVATOR DEVR_DOSR"/>
    <property type="match status" value="1"/>
</dbReference>
<accession>H0E7P9</accession>
<evidence type="ECO:0000256" key="4">
    <source>
        <dbReference type="SAM" id="MobiDB-lite"/>
    </source>
</evidence>
<keyword evidence="3" id="KW-0804">Transcription</keyword>
<comment type="caution">
    <text evidence="6">The sequence shown here is derived from an EMBL/GenBank/DDBJ whole genome shotgun (WGS) entry which is preliminary data.</text>
</comment>
<dbReference type="SUPFAM" id="SSF46894">
    <property type="entry name" value="C-terminal effector domain of the bipartite response regulators"/>
    <property type="match status" value="1"/>
</dbReference>
<dbReference type="Proteomes" id="UP000005143">
    <property type="component" value="Unassembled WGS sequence"/>
</dbReference>
<name>H0E7P9_9ACTN</name>
<dbReference type="AlphaFoldDB" id="H0E7P9"/>
<gene>
    <name evidence="6" type="ORF">PAI11_28530</name>
</gene>
<dbReference type="SUPFAM" id="SSF55781">
    <property type="entry name" value="GAF domain-like"/>
    <property type="match status" value="1"/>
</dbReference>
<evidence type="ECO:0000313" key="7">
    <source>
        <dbReference type="Proteomes" id="UP000005143"/>
    </source>
</evidence>
<dbReference type="InterPro" id="IPR016032">
    <property type="entry name" value="Sig_transdc_resp-reg_C-effctor"/>
</dbReference>
<dbReference type="PRINTS" id="PR00038">
    <property type="entry name" value="HTHLUXR"/>
</dbReference>
<dbReference type="GO" id="GO:0003677">
    <property type="term" value="F:DNA binding"/>
    <property type="evidence" value="ECO:0007669"/>
    <property type="project" value="UniProtKB-KW"/>
</dbReference>
<dbReference type="Pfam" id="PF13185">
    <property type="entry name" value="GAF_2"/>
    <property type="match status" value="1"/>
</dbReference>
<dbReference type="EMBL" id="AGUD01000227">
    <property type="protein sequence ID" value="EHN10323.1"/>
    <property type="molecule type" value="Genomic_DNA"/>
</dbReference>
<dbReference type="CDD" id="cd06170">
    <property type="entry name" value="LuxR_C_like"/>
    <property type="match status" value="1"/>
</dbReference>
<dbReference type="Gene3D" id="3.30.450.40">
    <property type="match status" value="1"/>
</dbReference>
<dbReference type="Gene3D" id="1.10.10.10">
    <property type="entry name" value="Winged helix-like DNA-binding domain superfamily/Winged helix DNA-binding domain"/>
    <property type="match status" value="1"/>
</dbReference>
<dbReference type="SMART" id="SM00421">
    <property type="entry name" value="HTH_LUXR"/>
    <property type="match status" value="1"/>
</dbReference>
<dbReference type="InterPro" id="IPR003018">
    <property type="entry name" value="GAF"/>
</dbReference>
<feature type="region of interest" description="Disordered" evidence="4">
    <location>
        <begin position="1"/>
        <end position="24"/>
    </location>
</feature>
<dbReference type="PATRIC" id="fig|1097667.3.peg.2829"/>
<keyword evidence="1" id="KW-0805">Transcription regulation</keyword>
<reference evidence="6 7" key="1">
    <citation type="journal article" date="2013" name="Biodegradation">
        <title>Quantitative proteomic analysis of ibuprofen-degrading Patulibacter sp. strain I11.</title>
        <authorList>
            <person name="Almeida B."/>
            <person name="Kjeldal H."/>
            <person name="Lolas I."/>
            <person name="Knudsen A.D."/>
            <person name="Carvalho G."/>
            <person name="Nielsen K.L."/>
            <person name="Barreto Crespo M.T."/>
            <person name="Stensballe A."/>
            <person name="Nielsen J.L."/>
        </authorList>
    </citation>
    <scope>NUCLEOTIDE SEQUENCE [LARGE SCALE GENOMIC DNA]</scope>
    <source>
        <strain evidence="6 7">I11</strain>
    </source>
</reference>
<protein>
    <submittedName>
        <fullName evidence="6">Two component transcriptional regulator LuxR family</fullName>
    </submittedName>
</protein>
<keyword evidence="2" id="KW-0238">DNA-binding</keyword>
<proteinExistence type="predicted"/>
<organism evidence="6 7">
    <name type="scientific">Patulibacter medicamentivorans</name>
    <dbReference type="NCBI Taxonomy" id="1097667"/>
    <lineage>
        <taxon>Bacteria</taxon>
        <taxon>Bacillati</taxon>
        <taxon>Actinomycetota</taxon>
        <taxon>Thermoleophilia</taxon>
        <taxon>Solirubrobacterales</taxon>
        <taxon>Patulibacteraceae</taxon>
        <taxon>Patulibacter</taxon>
    </lineage>
</organism>
<sequence>MEGRPALAVADPDEWRSTSRPIADPELRAGLEDVLDRAASLTRLDVGQDGRSSDPTLDVDRLRAVLDRVHRSVVEALRDEAPGGPSHPRLLDLLLDARALDDRVVAVVEADRGAAFDRVREAMAALRDAATVDQMLARAPVAASRLGFDRAFVSAIERSCFIPQACFIQGDPEWAAAVVQAGKERPRRLDQTLAETEIVRRRAPIRVLDVQRDPRVHREIAEVSMSRSYVAAPVVVRGQVVGFLHADYFAQRRLVSALDRDMLWMFSEAFGQAFEGVALAARMSTLRQVVKQAAATTDGTVAWAVDGELPLTAEASAPAVDAPGAPPAAGPRVAAISGGPEIDELLTRREREVLRLMAAGETNGGIADRLVISHGTAKTHVKHILRKLRASNRAEAVSRYLQIEHRRAHADG</sequence>
<evidence type="ECO:0000256" key="3">
    <source>
        <dbReference type="ARBA" id="ARBA00023163"/>
    </source>
</evidence>
<dbReference type="PROSITE" id="PS50043">
    <property type="entry name" value="HTH_LUXR_2"/>
    <property type="match status" value="1"/>
</dbReference>
<feature type="domain" description="HTH luxR-type" evidence="5">
    <location>
        <begin position="339"/>
        <end position="404"/>
    </location>
</feature>
<dbReference type="InterPro" id="IPR029016">
    <property type="entry name" value="GAF-like_dom_sf"/>
</dbReference>
<evidence type="ECO:0000256" key="1">
    <source>
        <dbReference type="ARBA" id="ARBA00023015"/>
    </source>
</evidence>
<evidence type="ECO:0000313" key="6">
    <source>
        <dbReference type="EMBL" id="EHN10323.1"/>
    </source>
</evidence>
<feature type="compositionally biased region" description="Basic and acidic residues" evidence="4">
    <location>
        <begin position="13"/>
        <end position="24"/>
    </location>
</feature>
<dbReference type="Pfam" id="PF00196">
    <property type="entry name" value="GerE"/>
    <property type="match status" value="1"/>
</dbReference>
<dbReference type="InterPro" id="IPR000792">
    <property type="entry name" value="Tscrpt_reg_LuxR_C"/>
</dbReference>
<keyword evidence="7" id="KW-1185">Reference proteome</keyword>
<evidence type="ECO:0000259" key="5">
    <source>
        <dbReference type="PROSITE" id="PS50043"/>
    </source>
</evidence>
<dbReference type="PANTHER" id="PTHR44688:SF16">
    <property type="entry name" value="DNA-BINDING TRANSCRIPTIONAL ACTIVATOR DEVR_DOSR"/>
    <property type="match status" value="1"/>
</dbReference>
<evidence type="ECO:0000256" key="2">
    <source>
        <dbReference type="ARBA" id="ARBA00023125"/>
    </source>
</evidence>
<dbReference type="GO" id="GO:0006355">
    <property type="term" value="P:regulation of DNA-templated transcription"/>
    <property type="evidence" value="ECO:0007669"/>
    <property type="project" value="InterPro"/>
</dbReference>